<accession>A0A3G1KR29</accession>
<dbReference type="InterPro" id="IPR010982">
    <property type="entry name" value="Lambda_DNA-bd_dom_sf"/>
</dbReference>
<dbReference type="GO" id="GO:0005829">
    <property type="term" value="C:cytosol"/>
    <property type="evidence" value="ECO:0007669"/>
    <property type="project" value="TreeGrafter"/>
</dbReference>
<organism evidence="3 4">
    <name type="scientific">Formimonas warabiya</name>
    <dbReference type="NCBI Taxonomy" id="1761012"/>
    <lineage>
        <taxon>Bacteria</taxon>
        <taxon>Bacillati</taxon>
        <taxon>Bacillota</taxon>
        <taxon>Clostridia</taxon>
        <taxon>Eubacteriales</taxon>
        <taxon>Peptococcaceae</taxon>
        <taxon>Candidatus Formimonas</taxon>
    </lineage>
</organism>
<dbReference type="InterPro" id="IPR001387">
    <property type="entry name" value="Cro/C1-type_HTH"/>
</dbReference>
<dbReference type="Proteomes" id="UP000323521">
    <property type="component" value="Chromosome"/>
</dbReference>
<dbReference type="SUPFAM" id="SSF47413">
    <property type="entry name" value="lambda repressor-like DNA-binding domains"/>
    <property type="match status" value="1"/>
</dbReference>
<dbReference type="KEGG" id="fwa:DCMF_09245"/>
<dbReference type="GO" id="GO:0003677">
    <property type="term" value="F:DNA binding"/>
    <property type="evidence" value="ECO:0007669"/>
    <property type="project" value="UniProtKB-KW"/>
</dbReference>
<proteinExistence type="predicted"/>
<dbReference type="PROSITE" id="PS50943">
    <property type="entry name" value="HTH_CROC1"/>
    <property type="match status" value="1"/>
</dbReference>
<dbReference type="OrthoDB" id="9781521at2"/>
<dbReference type="AlphaFoldDB" id="A0A3G1KR29"/>
<feature type="domain" description="HTH cro/C1-type" evidence="2">
    <location>
        <begin position="9"/>
        <end position="63"/>
    </location>
</feature>
<dbReference type="EMBL" id="CP017634">
    <property type="protein sequence ID" value="ATW24932.1"/>
    <property type="molecule type" value="Genomic_DNA"/>
</dbReference>
<dbReference type="PANTHER" id="PTHR46797">
    <property type="entry name" value="HTH-TYPE TRANSCRIPTIONAL REGULATOR"/>
    <property type="match status" value="1"/>
</dbReference>
<dbReference type="Gene3D" id="1.10.260.40">
    <property type="entry name" value="lambda repressor-like DNA-binding domains"/>
    <property type="match status" value="1"/>
</dbReference>
<evidence type="ECO:0000313" key="3">
    <source>
        <dbReference type="EMBL" id="ATW24932.1"/>
    </source>
</evidence>
<evidence type="ECO:0000313" key="4">
    <source>
        <dbReference type="Proteomes" id="UP000323521"/>
    </source>
</evidence>
<reference evidence="3 4" key="1">
    <citation type="submission" date="2016-10" db="EMBL/GenBank/DDBJ databases">
        <title>Complete Genome Sequence of Peptococcaceae strain DCMF.</title>
        <authorList>
            <person name="Edwards R.J."/>
            <person name="Holland S.I."/>
            <person name="Deshpande N.P."/>
            <person name="Wong Y.K."/>
            <person name="Ertan H."/>
            <person name="Manefield M."/>
            <person name="Russell T.L."/>
            <person name="Lee M.J."/>
        </authorList>
    </citation>
    <scope>NUCLEOTIDE SEQUENCE [LARGE SCALE GENOMIC DNA]</scope>
    <source>
        <strain evidence="3 4">DCMF</strain>
    </source>
</reference>
<evidence type="ECO:0000256" key="1">
    <source>
        <dbReference type="ARBA" id="ARBA00023125"/>
    </source>
</evidence>
<dbReference type="CDD" id="cd00093">
    <property type="entry name" value="HTH_XRE"/>
    <property type="match status" value="1"/>
</dbReference>
<dbReference type="InterPro" id="IPR014710">
    <property type="entry name" value="RmlC-like_jellyroll"/>
</dbReference>
<sequence>MINTTGSRIREIRQSQHITITELANMVGVSKSLISQVERGEVLPSLPTLEKISIALKVPITEVFKIENTQVEEEEVVVRKENRKKIIIPNSSMIYYLLTPSLRDNMEFLVIEVPPHADREKVDTFKHEGKEYFLVLSGELNLFLEDKKYVLNEGDSGCFDSSKKHIFKNFTDKTAYFLIAATSSLF</sequence>
<keyword evidence="1" id="KW-0238">DNA-binding</keyword>
<dbReference type="SUPFAM" id="SSF51182">
    <property type="entry name" value="RmlC-like cupins"/>
    <property type="match status" value="1"/>
</dbReference>
<dbReference type="SMART" id="SM00530">
    <property type="entry name" value="HTH_XRE"/>
    <property type="match status" value="1"/>
</dbReference>
<dbReference type="CDD" id="cd02209">
    <property type="entry name" value="cupin_XRE_C"/>
    <property type="match status" value="1"/>
</dbReference>
<dbReference type="InterPro" id="IPR013096">
    <property type="entry name" value="Cupin_2"/>
</dbReference>
<dbReference type="GO" id="GO:0003700">
    <property type="term" value="F:DNA-binding transcription factor activity"/>
    <property type="evidence" value="ECO:0007669"/>
    <property type="project" value="TreeGrafter"/>
</dbReference>
<evidence type="ECO:0000259" key="2">
    <source>
        <dbReference type="PROSITE" id="PS50943"/>
    </source>
</evidence>
<dbReference type="RefSeq" id="WP_148134168.1">
    <property type="nucleotide sequence ID" value="NZ_CP017634.1"/>
</dbReference>
<name>A0A3G1KR29_FORW1</name>
<dbReference type="Pfam" id="PF07883">
    <property type="entry name" value="Cupin_2"/>
    <property type="match status" value="1"/>
</dbReference>
<dbReference type="Gene3D" id="2.60.120.10">
    <property type="entry name" value="Jelly Rolls"/>
    <property type="match status" value="1"/>
</dbReference>
<keyword evidence="4" id="KW-1185">Reference proteome</keyword>
<dbReference type="PANTHER" id="PTHR46797:SF19">
    <property type="entry name" value="BLL2473 PROTEIN"/>
    <property type="match status" value="1"/>
</dbReference>
<dbReference type="InterPro" id="IPR011051">
    <property type="entry name" value="RmlC_Cupin_sf"/>
</dbReference>
<dbReference type="Pfam" id="PF01381">
    <property type="entry name" value="HTH_3"/>
    <property type="match status" value="1"/>
</dbReference>
<protein>
    <recommendedName>
        <fullName evidence="2">HTH cro/C1-type domain-containing protein</fullName>
    </recommendedName>
</protein>
<dbReference type="InterPro" id="IPR050807">
    <property type="entry name" value="TransReg_Diox_bact_type"/>
</dbReference>
<gene>
    <name evidence="3" type="ORF">DCMF_09245</name>
</gene>